<accession>A0A0D0A4V9</accession>
<feature type="non-terminal residue" evidence="1">
    <location>
        <position position="85"/>
    </location>
</feature>
<dbReference type="HOGENOM" id="CLU_182668_0_0_1"/>
<protein>
    <submittedName>
        <fullName evidence="1">Uncharacterized protein</fullName>
    </submittedName>
</protein>
<dbReference type="OrthoDB" id="2685626at2759"/>
<organism evidence="1 2">
    <name type="scientific">Suillus luteus UH-Slu-Lm8-n1</name>
    <dbReference type="NCBI Taxonomy" id="930992"/>
    <lineage>
        <taxon>Eukaryota</taxon>
        <taxon>Fungi</taxon>
        <taxon>Dikarya</taxon>
        <taxon>Basidiomycota</taxon>
        <taxon>Agaricomycotina</taxon>
        <taxon>Agaricomycetes</taxon>
        <taxon>Agaricomycetidae</taxon>
        <taxon>Boletales</taxon>
        <taxon>Suillineae</taxon>
        <taxon>Suillaceae</taxon>
        <taxon>Suillus</taxon>
    </lineage>
</organism>
<reference evidence="1 2" key="1">
    <citation type="submission" date="2014-04" db="EMBL/GenBank/DDBJ databases">
        <authorList>
            <consortium name="DOE Joint Genome Institute"/>
            <person name="Kuo A."/>
            <person name="Ruytinx J."/>
            <person name="Rineau F."/>
            <person name="Colpaert J."/>
            <person name="Kohler A."/>
            <person name="Nagy L.G."/>
            <person name="Floudas D."/>
            <person name="Copeland A."/>
            <person name="Barry K.W."/>
            <person name="Cichocki N."/>
            <person name="Veneault-Fourrey C."/>
            <person name="LaButti K."/>
            <person name="Lindquist E.A."/>
            <person name="Lipzen A."/>
            <person name="Lundell T."/>
            <person name="Morin E."/>
            <person name="Murat C."/>
            <person name="Sun H."/>
            <person name="Tunlid A."/>
            <person name="Henrissat B."/>
            <person name="Grigoriev I.V."/>
            <person name="Hibbett D.S."/>
            <person name="Martin F."/>
            <person name="Nordberg H.P."/>
            <person name="Cantor M.N."/>
            <person name="Hua S.X."/>
        </authorList>
    </citation>
    <scope>NUCLEOTIDE SEQUENCE [LARGE SCALE GENOMIC DNA]</scope>
    <source>
        <strain evidence="1 2">UH-Slu-Lm8-n1</strain>
    </source>
</reference>
<reference evidence="2" key="2">
    <citation type="submission" date="2015-01" db="EMBL/GenBank/DDBJ databases">
        <title>Evolutionary Origins and Diversification of the Mycorrhizal Mutualists.</title>
        <authorList>
            <consortium name="DOE Joint Genome Institute"/>
            <consortium name="Mycorrhizal Genomics Consortium"/>
            <person name="Kohler A."/>
            <person name="Kuo A."/>
            <person name="Nagy L.G."/>
            <person name="Floudas D."/>
            <person name="Copeland A."/>
            <person name="Barry K.W."/>
            <person name="Cichocki N."/>
            <person name="Veneault-Fourrey C."/>
            <person name="LaButti K."/>
            <person name="Lindquist E.A."/>
            <person name="Lipzen A."/>
            <person name="Lundell T."/>
            <person name="Morin E."/>
            <person name="Murat C."/>
            <person name="Riley R."/>
            <person name="Ohm R."/>
            <person name="Sun H."/>
            <person name="Tunlid A."/>
            <person name="Henrissat B."/>
            <person name="Grigoriev I.V."/>
            <person name="Hibbett D.S."/>
            <person name="Martin F."/>
        </authorList>
    </citation>
    <scope>NUCLEOTIDE SEQUENCE [LARGE SCALE GENOMIC DNA]</scope>
    <source>
        <strain evidence="2">UH-Slu-Lm8-n1</strain>
    </source>
</reference>
<gene>
    <name evidence="1" type="ORF">CY34DRAFT_28110</name>
</gene>
<dbReference type="Proteomes" id="UP000054485">
    <property type="component" value="Unassembled WGS sequence"/>
</dbReference>
<feature type="non-terminal residue" evidence="1">
    <location>
        <position position="1"/>
    </location>
</feature>
<evidence type="ECO:0000313" key="1">
    <source>
        <dbReference type="EMBL" id="KIK45145.1"/>
    </source>
</evidence>
<dbReference type="AlphaFoldDB" id="A0A0D0A4V9"/>
<sequence>LWMHQAEYITYLLEEYRLLDCNLVVLPLNANHPFGRPTNNLEVIVNLPTRYRKLVGELLYLAVCTHPDISYAVNALAQHNASPTS</sequence>
<dbReference type="STRING" id="930992.A0A0D0A4V9"/>
<proteinExistence type="predicted"/>
<dbReference type="EMBL" id="KN835177">
    <property type="protein sequence ID" value="KIK45145.1"/>
    <property type="molecule type" value="Genomic_DNA"/>
</dbReference>
<dbReference type="InParanoid" id="A0A0D0A4V9"/>
<keyword evidence="2" id="KW-1185">Reference proteome</keyword>
<name>A0A0D0A4V9_9AGAM</name>
<evidence type="ECO:0000313" key="2">
    <source>
        <dbReference type="Proteomes" id="UP000054485"/>
    </source>
</evidence>